<sequence>MASSCLNLAKSFLEKPAISAFDKLNQRNRFCSSLMGFPVWKCNGRIVCCHAKGQVRTPNGQSSPAVADDNLIFSKSNEDFHMLDLVSSKGANGSTTLIGFEAGIGIASFLRGKTFFITGATGFLAKVLIEKILRTAPDVGKIYVLVKAKSKEAALDRLKSEIVYAELFRSLQEIHGNTYQEFMLRKLVPVTGDVREANMGIESALAEEISEEVHVIVNSAASTTFDERYDVAMNINTIGPFRLMSFAKRFKRLKLFLTSVDRQGRVMERSFCMGDTISKELASPDFSADSMPILDIETEIRLAFSSTKAFDDSLLVKQMKDLGLQRMMDPIVLYYGKGQLTGFPADPKGVIDVIPADMVVNATLAAMAKHGWAMEPGINTYHIASSTVNPLVIQKLCRLLYKYFNSSPFMDSKGMPIEVPQMKLFDDINKFYTYVESNVMQQMSSHEKMSQQLNKICTMLVEQAKHLANLYEPYTFYSGRFDNTNTQRLIVEMSEEEKREFSFDVGGIDWEDYITNIHIPGLRRHVMKGRGMCGSGSQLVTTQL</sequence>
<dbReference type="Pfam" id="PF03015">
    <property type="entry name" value="Sterile"/>
    <property type="match status" value="1"/>
</dbReference>
<evidence type="ECO:0000256" key="1">
    <source>
        <dbReference type="ARBA" id="ARBA00005928"/>
    </source>
</evidence>
<dbReference type="Gene3D" id="3.40.50.720">
    <property type="entry name" value="NAD(P)-binding Rossmann-like Domain"/>
    <property type="match status" value="1"/>
</dbReference>
<dbReference type="GO" id="GO:0010345">
    <property type="term" value="P:suberin biosynthetic process"/>
    <property type="evidence" value="ECO:0007669"/>
    <property type="project" value="TreeGrafter"/>
</dbReference>
<comment type="catalytic activity">
    <reaction evidence="4">
        <text>a long-chain fatty acyl-CoA + 2 NADPH + 2 H(+) = a long-chain primary fatty alcohol + 2 NADP(+) + CoA</text>
        <dbReference type="Rhea" id="RHEA:52716"/>
        <dbReference type="ChEBI" id="CHEBI:15378"/>
        <dbReference type="ChEBI" id="CHEBI:57287"/>
        <dbReference type="ChEBI" id="CHEBI:57783"/>
        <dbReference type="ChEBI" id="CHEBI:58349"/>
        <dbReference type="ChEBI" id="CHEBI:77396"/>
        <dbReference type="ChEBI" id="CHEBI:83139"/>
        <dbReference type="EC" id="1.2.1.84"/>
    </reaction>
</comment>
<keyword evidence="8" id="KW-1185">Reference proteome</keyword>
<name>A0A835Q519_VANPL</name>
<keyword evidence="2 4" id="KW-0444">Lipid biosynthesis</keyword>
<protein>
    <recommendedName>
        <fullName evidence="4">Fatty acyl-CoA reductase</fullName>
        <ecNumber evidence="4">1.2.1.84</ecNumber>
    </recommendedName>
</protein>
<dbReference type="GO" id="GO:0102965">
    <property type="term" value="F:alcohol-forming long-chain fatty acyl-CoA reductase activity"/>
    <property type="evidence" value="ECO:0007669"/>
    <property type="project" value="UniProtKB-EC"/>
</dbReference>
<comment type="caution">
    <text evidence="7">The sequence shown here is derived from an EMBL/GenBank/DDBJ whole genome shotgun (WGS) entry which is preliminary data.</text>
</comment>
<evidence type="ECO:0000256" key="3">
    <source>
        <dbReference type="ARBA" id="ARBA00023098"/>
    </source>
</evidence>
<evidence type="ECO:0000259" key="6">
    <source>
        <dbReference type="Pfam" id="PF07993"/>
    </source>
</evidence>
<keyword evidence="4" id="KW-0560">Oxidoreductase</keyword>
<feature type="domain" description="Fatty acyl-CoA reductase C-terminal" evidence="5">
    <location>
        <begin position="458"/>
        <end position="528"/>
    </location>
</feature>
<dbReference type="EMBL" id="JADCNL010000010">
    <property type="protein sequence ID" value="KAG0464296.1"/>
    <property type="molecule type" value="Genomic_DNA"/>
</dbReference>
<dbReference type="InterPro" id="IPR036291">
    <property type="entry name" value="NAD(P)-bd_dom_sf"/>
</dbReference>
<proteinExistence type="inferred from homology"/>
<dbReference type="AlphaFoldDB" id="A0A835Q519"/>
<dbReference type="CDD" id="cd05236">
    <property type="entry name" value="FAR-N_SDR_e"/>
    <property type="match status" value="1"/>
</dbReference>
<evidence type="ECO:0000313" key="8">
    <source>
        <dbReference type="Proteomes" id="UP000636800"/>
    </source>
</evidence>
<dbReference type="EC" id="1.2.1.84" evidence="4"/>
<evidence type="ECO:0000256" key="4">
    <source>
        <dbReference type="RuleBase" id="RU363097"/>
    </source>
</evidence>
<dbReference type="GO" id="GO:0080019">
    <property type="term" value="F:alcohol-forming very long-chain fatty acyl-CoA reductase activity"/>
    <property type="evidence" value="ECO:0007669"/>
    <property type="project" value="InterPro"/>
</dbReference>
<dbReference type="GO" id="GO:0035336">
    <property type="term" value="P:long-chain fatty-acyl-CoA metabolic process"/>
    <property type="evidence" value="ECO:0007669"/>
    <property type="project" value="TreeGrafter"/>
</dbReference>
<evidence type="ECO:0000259" key="5">
    <source>
        <dbReference type="Pfam" id="PF03015"/>
    </source>
</evidence>
<comment type="function">
    <text evidence="4">Catalyzes the reduction of fatty acyl-CoA to fatty alcohols.</text>
</comment>
<dbReference type="Pfam" id="PF07993">
    <property type="entry name" value="NAD_binding_4"/>
    <property type="match status" value="1"/>
</dbReference>
<evidence type="ECO:0000313" key="7">
    <source>
        <dbReference type="EMBL" id="KAG0464296.1"/>
    </source>
</evidence>
<dbReference type="SUPFAM" id="SSF51735">
    <property type="entry name" value="NAD(P)-binding Rossmann-fold domains"/>
    <property type="match status" value="1"/>
</dbReference>
<evidence type="ECO:0000256" key="2">
    <source>
        <dbReference type="ARBA" id="ARBA00022516"/>
    </source>
</evidence>
<dbReference type="InterPro" id="IPR033640">
    <property type="entry name" value="FAR_C"/>
</dbReference>
<dbReference type="PANTHER" id="PTHR11011:SF45">
    <property type="entry name" value="FATTY ACYL-COA REDUCTASE CG8306-RELATED"/>
    <property type="match status" value="1"/>
</dbReference>
<feature type="domain" description="Thioester reductase (TE)" evidence="6">
    <location>
        <begin position="117"/>
        <end position="285"/>
    </location>
</feature>
<keyword evidence="3 4" id="KW-0443">Lipid metabolism</keyword>
<organism evidence="7 8">
    <name type="scientific">Vanilla planifolia</name>
    <name type="common">Vanilla</name>
    <dbReference type="NCBI Taxonomy" id="51239"/>
    <lineage>
        <taxon>Eukaryota</taxon>
        <taxon>Viridiplantae</taxon>
        <taxon>Streptophyta</taxon>
        <taxon>Embryophyta</taxon>
        <taxon>Tracheophyta</taxon>
        <taxon>Spermatophyta</taxon>
        <taxon>Magnoliopsida</taxon>
        <taxon>Liliopsida</taxon>
        <taxon>Asparagales</taxon>
        <taxon>Orchidaceae</taxon>
        <taxon>Vanilloideae</taxon>
        <taxon>Vanilleae</taxon>
        <taxon>Vanilla</taxon>
    </lineage>
</organism>
<dbReference type="PANTHER" id="PTHR11011">
    <property type="entry name" value="MALE STERILITY PROTEIN 2-RELATED"/>
    <property type="match status" value="1"/>
</dbReference>
<dbReference type="CDD" id="cd09071">
    <property type="entry name" value="FAR_C"/>
    <property type="match status" value="1"/>
</dbReference>
<dbReference type="InterPro" id="IPR026055">
    <property type="entry name" value="FAR"/>
</dbReference>
<accession>A0A835Q519</accession>
<dbReference type="InterPro" id="IPR013120">
    <property type="entry name" value="FAR_NAD-bd"/>
</dbReference>
<dbReference type="Proteomes" id="UP000636800">
    <property type="component" value="Chromosome 10"/>
</dbReference>
<gene>
    <name evidence="7" type="ORF">HPP92_020365</name>
</gene>
<comment type="similarity">
    <text evidence="1 4">Belongs to the fatty acyl-CoA reductase family.</text>
</comment>
<keyword evidence="4" id="KW-0521">NADP</keyword>
<reference evidence="7 8" key="1">
    <citation type="journal article" date="2020" name="Nat. Food">
        <title>A phased Vanilla planifolia genome enables genetic improvement of flavour and production.</title>
        <authorList>
            <person name="Hasing T."/>
            <person name="Tang H."/>
            <person name="Brym M."/>
            <person name="Khazi F."/>
            <person name="Huang T."/>
            <person name="Chambers A.H."/>
        </authorList>
    </citation>
    <scope>NUCLEOTIDE SEQUENCE [LARGE SCALE GENOMIC DNA]</scope>
    <source>
        <tissue evidence="7">Leaf</tissue>
    </source>
</reference>
<dbReference type="OrthoDB" id="441329at2759"/>